<dbReference type="PANTHER" id="PTHR43328">
    <property type="entry name" value="ACETYLTRANSFERASE-RELATED"/>
    <property type="match status" value="1"/>
</dbReference>
<dbReference type="Pfam" id="PF13302">
    <property type="entry name" value="Acetyltransf_3"/>
    <property type="match status" value="1"/>
</dbReference>
<name>A0A316GZZ8_9SPHI</name>
<dbReference type="SUPFAM" id="SSF55729">
    <property type="entry name" value="Acyl-CoA N-acyltransferases (Nat)"/>
    <property type="match status" value="1"/>
</dbReference>
<proteinExistence type="predicted"/>
<organism evidence="2 3">
    <name type="scientific">Mucilaginibacter oryzae</name>
    <dbReference type="NCBI Taxonomy" id="468058"/>
    <lineage>
        <taxon>Bacteria</taxon>
        <taxon>Pseudomonadati</taxon>
        <taxon>Bacteroidota</taxon>
        <taxon>Sphingobacteriia</taxon>
        <taxon>Sphingobacteriales</taxon>
        <taxon>Sphingobacteriaceae</taxon>
        <taxon>Mucilaginibacter</taxon>
    </lineage>
</organism>
<keyword evidence="2" id="KW-0808">Transferase</keyword>
<dbReference type="Gene3D" id="3.40.630.30">
    <property type="match status" value="1"/>
</dbReference>
<dbReference type="InterPro" id="IPR016181">
    <property type="entry name" value="Acyl_CoA_acyltransferase"/>
</dbReference>
<evidence type="ECO:0000313" key="3">
    <source>
        <dbReference type="Proteomes" id="UP000245678"/>
    </source>
</evidence>
<protein>
    <submittedName>
        <fullName evidence="2">RimJ/RimL family protein N-acetyltransferase</fullName>
    </submittedName>
</protein>
<dbReference type="GO" id="GO:0016747">
    <property type="term" value="F:acyltransferase activity, transferring groups other than amino-acyl groups"/>
    <property type="evidence" value="ECO:0007669"/>
    <property type="project" value="InterPro"/>
</dbReference>
<dbReference type="AlphaFoldDB" id="A0A316GZZ8"/>
<comment type="caution">
    <text evidence="2">The sequence shown here is derived from an EMBL/GenBank/DDBJ whole genome shotgun (WGS) entry which is preliminary data.</text>
</comment>
<dbReference type="PROSITE" id="PS51186">
    <property type="entry name" value="GNAT"/>
    <property type="match status" value="1"/>
</dbReference>
<evidence type="ECO:0000313" key="2">
    <source>
        <dbReference type="EMBL" id="PWK71420.1"/>
    </source>
</evidence>
<gene>
    <name evidence="2" type="ORF">LX99_04443</name>
</gene>
<dbReference type="Proteomes" id="UP000245678">
    <property type="component" value="Unassembled WGS sequence"/>
</dbReference>
<evidence type="ECO:0000259" key="1">
    <source>
        <dbReference type="PROSITE" id="PS51186"/>
    </source>
</evidence>
<dbReference type="PANTHER" id="PTHR43328:SF1">
    <property type="entry name" value="N-ACETYLTRANSFERASE DOMAIN-CONTAINING PROTEIN"/>
    <property type="match status" value="1"/>
</dbReference>
<dbReference type="EMBL" id="QGHA01000013">
    <property type="protein sequence ID" value="PWK71420.1"/>
    <property type="molecule type" value="Genomic_DNA"/>
</dbReference>
<accession>A0A316GZZ8</accession>
<reference evidence="2 3" key="1">
    <citation type="submission" date="2018-05" db="EMBL/GenBank/DDBJ databases">
        <title>Genomic Encyclopedia of Archaeal and Bacterial Type Strains, Phase II (KMG-II): from individual species to whole genera.</title>
        <authorList>
            <person name="Goeker M."/>
        </authorList>
    </citation>
    <scope>NUCLEOTIDE SEQUENCE [LARGE SCALE GENOMIC DNA]</scope>
    <source>
        <strain evidence="2 3">DSM 19975</strain>
    </source>
</reference>
<keyword evidence="3" id="KW-1185">Reference proteome</keyword>
<dbReference type="InterPro" id="IPR000182">
    <property type="entry name" value="GNAT_dom"/>
</dbReference>
<feature type="domain" description="N-acetyltransferase" evidence="1">
    <location>
        <begin position="30"/>
        <end position="175"/>
    </location>
</feature>
<sequence>MTGAINCYKMELQGNGFLLRGWQTGDEASLQKHANNPKVPLFLRDRFPRPYTMDDAKFWINRAQNQPQLTNFAIIVNGEACGGIGIELMSGESRITAEMGYWLGEEHWGKGLMTEAVKLVTAYAFEHFPLERLEAGVYDKNTASMRVLEKAGYVKEAILHRSVIKNGEVMDKHLHKI</sequence>